<dbReference type="AlphaFoldDB" id="A0A7X8SRM0"/>
<keyword evidence="2" id="KW-1185">Reference proteome</keyword>
<reference evidence="1 2" key="1">
    <citation type="submission" date="2020-04" db="EMBL/GenBank/DDBJ databases">
        <title>Flammeovirga sp. SR4, a novel species isolated from seawater.</title>
        <authorList>
            <person name="Wang X."/>
        </authorList>
    </citation>
    <scope>NUCLEOTIDE SEQUENCE [LARGE SCALE GENOMIC DNA]</scope>
    <source>
        <strain evidence="1 2">SR4</strain>
    </source>
</reference>
<comment type="caution">
    <text evidence="1">The sequence shown here is derived from an EMBL/GenBank/DDBJ whole genome shotgun (WGS) entry which is preliminary data.</text>
</comment>
<protein>
    <submittedName>
        <fullName evidence="1">Uncharacterized protein</fullName>
    </submittedName>
</protein>
<sequence>MSISINTMRVGRQYKIVNYGDVFIFETLKMINDDDFLIKDLTTLETYKMSELYEYGKGKDFMIEEIDE</sequence>
<gene>
    <name evidence="1" type="ORF">HGP29_27535</name>
</gene>
<organism evidence="1 2">
    <name type="scientific">Flammeovirga agarivorans</name>
    <dbReference type="NCBI Taxonomy" id="2726742"/>
    <lineage>
        <taxon>Bacteria</taxon>
        <taxon>Pseudomonadati</taxon>
        <taxon>Bacteroidota</taxon>
        <taxon>Cytophagia</taxon>
        <taxon>Cytophagales</taxon>
        <taxon>Flammeovirgaceae</taxon>
        <taxon>Flammeovirga</taxon>
    </lineage>
</organism>
<dbReference type="Proteomes" id="UP000585050">
    <property type="component" value="Unassembled WGS sequence"/>
</dbReference>
<evidence type="ECO:0000313" key="1">
    <source>
        <dbReference type="EMBL" id="NLR94988.1"/>
    </source>
</evidence>
<proteinExistence type="predicted"/>
<dbReference type="EMBL" id="JABAIL010000017">
    <property type="protein sequence ID" value="NLR94988.1"/>
    <property type="molecule type" value="Genomic_DNA"/>
</dbReference>
<accession>A0A7X8SRM0</accession>
<dbReference type="RefSeq" id="WP_168885697.1">
    <property type="nucleotide sequence ID" value="NZ_JABAIL010000017.1"/>
</dbReference>
<evidence type="ECO:0000313" key="2">
    <source>
        <dbReference type="Proteomes" id="UP000585050"/>
    </source>
</evidence>
<name>A0A7X8SRM0_9BACT</name>